<reference evidence="2 3" key="1">
    <citation type="submission" date="2020-05" db="EMBL/GenBank/DDBJ databases">
        <title>Complete closed genome sequence of Defluviicoccus vanus.</title>
        <authorList>
            <person name="Bessarab I."/>
            <person name="Arumugam K."/>
            <person name="Maszenan A.M."/>
            <person name="Seviour R.J."/>
            <person name="Williams R.B."/>
        </authorList>
    </citation>
    <scope>NUCLEOTIDE SEQUENCE [LARGE SCALE GENOMIC DNA]</scope>
    <source>
        <strain evidence="2 3">Ben 114</strain>
    </source>
</reference>
<sequence>MRKFLAILAFLGLLATLPAAAAESGSLFVNLTSNDSHRADMALSFSGAMMERQHPVTIWLNDKAVLLAAKANAGTFGPQQEKLTALMAKGATVIVCPFCMKYYGVDDGDLLAGAKVGNPDLTSGLLFKEDTRTLSW</sequence>
<dbReference type="InterPro" id="IPR003787">
    <property type="entry name" value="Sulphur_relay_DsrE/F-like"/>
</dbReference>
<dbReference type="Pfam" id="PF02635">
    <property type="entry name" value="DsrE"/>
    <property type="match status" value="1"/>
</dbReference>
<dbReference type="Proteomes" id="UP000516369">
    <property type="component" value="Chromosome"/>
</dbReference>
<organism evidence="2 3">
    <name type="scientific">Defluviicoccus vanus</name>
    <dbReference type="NCBI Taxonomy" id="111831"/>
    <lineage>
        <taxon>Bacteria</taxon>
        <taxon>Pseudomonadati</taxon>
        <taxon>Pseudomonadota</taxon>
        <taxon>Alphaproteobacteria</taxon>
        <taxon>Rhodospirillales</taxon>
        <taxon>Rhodospirillaceae</taxon>
        <taxon>Defluviicoccus</taxon>
    </lineage>
</organism>
<dbReference type="SUPFAM" id="SSF75169">
    <property type="entry name" value="DsrEFH-like"/>
    <property type="match status" value="1"/>
</dbReference>
<dbReference type="Gene3D" id="3.40.1260.10">
    <property type="entry name" value="DsrEFH-like"/>
    <property type="match status" value="1"/>
</dbReference>
<evidence type="ECO:0000313" key="2">
    <source>
        <dbReference type="EMBL" id="QNT68938.1"/>
    </source>
</evidence>
<name>A0A7H1MZQ2_9PROT</name>
<keyword evidence="1" id="KW-0732">Signal</keyword>
<proteinExistence type="predicted"/>
<keyword evidence="3" id="KW-1185">Reference proteome</keyword>
<gene>
    <name evidence="2" type="ORF">HQ394_05675</name>
</gene>
<dbReference type="EMBL" id="CP053923">
    <property type="protein sequence ID" value="QNT68938.1"/>
    <property type="molecule type" value="Genomic_DNA"/>
</dbReference>
<evidence type="ECO:0000313" key="3">
    <source>
        <dbReference type="Proteomes" id="UP000516369"/>
    </source>
</evidence>
<protein>
    <submittedName>
        <fullName evidence="2">DsrE family protein</fullName>
    </submittedName>
</protein>
<feature type="chain" id="PRO_5028890932" evidence="1">
    <location>
        <begin position="22"/>
        <end position="136"/>
    </location>
</feature>
<accession>A0A7H1MZQ2</accession>
<dbReference type="KEGG" id="dvn:HQ394_05675"/>
<evidence type="ECO:0000256" key="1">
    <source>
        <dbReference type="SAM" id="SignalP"/>
    </source>
</evidence>
<dbReference type="AlphaFoldDB" id="A0A7H1MZQ2"/>
<dbReference type="InterPro" id="IPR027396">
    <property type="entry name" value="DsrEFH-like"/>
</dbReference>
<feature type="signal peptide" evidence="1">
    <location>
        <begin position="1"/>
        <end position="21"/>
    </location>
</feature>
<dbReference type="RefSeq" id="WP_190262448.1">
    <property type="nucleotide sequence ID" value="NZ_CP053923.1"/>
</dbReference>